<dbReference type="InterPro" id="IPR021463">
    <property type="entry name" value="Methyltransf_34"/>
</dbReference>
<reference evidence="1 2" key="1">
    <citation type="submission" date="2017-04" db="EMBL/GenBank/DDBJ databases">
        <title>Genome sequencing of [Candida] sorbophila.</title>
        <authorList>
            <person name="Ahn J.O."/>
        </authorList>
    </citation>
    <scope>NUCLEOTIDE SEQUENCE [LARGE SCALE GENOMIC DNA]</scope>
    <source>
        <strain evidence="1 2">DS02</strain>
    </source>
</reference>
<name>A0A2T0FIH2_9ASCO</name>
<dbReference type="GeneID" id="36516125"/>
<dbReference type="InterPro" id="IPR029063">
    <property type="entry name" value="SAM-dependent_MTases_sf"/>
</dbReference>
<dbReference type="Pfam" id="PF11312">
    <property type="entry name" value="Methyltransf_34"/>
    <property type="match status" value="2"/>
</dbReference>
<dbReference type="SUPFAM" id="SSF53335">
    <property type="entry name" value="S-adenosyl-L-methionine-dependent methyltransferases"/>
    <property type="match status" value="1"/>
</dbReference>
<sequence length="250" mass="28408">MLKAFANAYAATLADPQLNTNIQLVKEALYHRNYEEAFNSPERLRAYIVRWSPARALAYTHIFKQYEAIGQALAPESNVLCIGGGAGAEIAALSNFPNVRVTVIDLAVWEPVVEPLTQALGTQVKIINDDALRIPFNPAEFDVITSLFTTNELFTQSKAGTLKFLAALTAKCRPGTLFVIIESAGSYSTVDVNGKTFPMQFFLDYTFKRDSWEHVYRSDAEWYRTPQEVEQNYPYKLENMRYMIRVYRHL</sequence>
<gene>
    <name evidence="1" type="ORF">B9G98_02377</name>
</gene>
<dbReference type="EMBL" id="NDIQ01000021">
    <property type="protein sequence ID" value="PRT54757.1"/>
    <property type="molecule type" value="Genomic_DNA"/>
</dbReference>
<protein>
    <recommendedName>
        <fullName evidence="3">Methyltransferase domain-containing protein</fullName>
    </recommendedName>
</protein>
<organism evidence="1 2">
    <name type="scientific">Wickerhamiella sorbophila</name>
    <dbReference type="NCBI Taxonomy" id="45607"/>
    <lineage>
        <taxon>Eukaryota</taxon>
        <taxon>Fungi</taxon>
        <taxon>Dikarya</taxon>
        <taxon>Ascomycota</taxon>
        <taxon>Saccharomycotina</taxon>
        <taxon>Dipodascomycetes</taxon>
        <taxon>Dipodascales</taxon>
        <taxon>Trichomonascaceae</taxon>
        <taxon>Wickerhamiella</taxon>
    </lineage>
</organism>
<dbReference type="STRING" id="45607.A0A2T0FIH2"/>
<evidence type="ECO:0000313" key="1">
    <source>
        <dbReference type="EMBL" id="PRT54757.1"/>
    </source>
</evidence>
<evidence type="ECO:0008006" key="3">
    <source>
        <dbReference type="Google" id="ProtNLM"/>
    </source>
</evidence>
<dbReference type="AlphaFoldDB" id="A0A2T0FIH2"/>
<keyword evidence="2" id="KW-1185">Reference proteome</keyword>
<accession>A0A2T0FIH2</accession>
<comment type="caution">
    <text evidence="1">The sequence shown here is derived from an EMBL/GenBank/DDBJ whole genome shotgun (WGS) entry which is preliminary data.</text>
</comment>
<dbReference type="Gene3D" id="3.40.50.150">
    <property type="entry name" value="Vaccinia Virus protein VP39"/>
    <property type="match status" value="1"/>
</dbReference>
<dbReference type="RefSeq" id="XP_024664702.1">
    <property type="nucleotide sequence ID" value="XM_024808934.1"/>
</dbReference>
<evidence type="ECO:0000313" key="2">
    <source>
        <dbReference type="Proteomes" id="UP000238350"/>
    </source>
</evidence>
<dbReference type="Proteomes" id="UP000238350">
    <property type="component" value="Unassembled WGS sequence"/>
</dbReference>
<proteinExistence type="predicted"/>
<dbReference type="OrthoDB" id="6419443at2759"/>